<sequence>RPGALPDALESRLRNGRHFTLVFGRRRRPTPFPWCPARGRGVVVTEELPYAARGLWRCHALISRTSLLLEARWTTKCTACGCRQTGRTRPPPSCHSNSSHARPHDPALAAVTAGAAEKSMKVVLLAVDSSPHLQARIRHVRQPTDVLLLVQAVEPPSQPVALSRWKDACHQLGIKKFSFVNVSGEPGEAIVQAAEEHEADLVVMGSRGLGTLRRTFLGSVSDYVLHHAYRPVLICPPSKRGGQLSSLAGFL</sequence>
<evidence type="ECO:0000259" key="2">
    <source>
        <dbReference type="Pfam" id="PF00582"/>
    </source>
</evidence>
<dbReference type="Pfam" id="PF00582">
    <property type="entry name" value="Usp"/>
    <property type="match status" value="1"/>
</dbReference>
<evidence type="ECO:0000313" key="3">
    <source>
        <dbReference type="Proteomes" id="UP000095280"/>
    </source>
</evidence>
<dbReference type="PANTHER" id="PTHR31964:SF113">
    <property type="entry name" value="USPA DOMAIN-CONTAINING PROTEIN"/>
    <property type="match status" value="1"/>
</dbReference>
<accession>A0A1I8JN84</accession>
<dbReference type="Gene3D" id="3.40.50.620">
    <property type="entry name" value="HUPs"/>
    <property type="match status" value="1"/>
</dbReference>
<reference evidence="4" key="1">
    <citation type="submission" date="2016-11" db="UniProtKB">
        <authorList>
            <consortium name="WormBaseParasite"/>
        </authorList>
    </citation>
    <scope>IDENTIFICATION</scope>
</reference>
<feature type="region of interest" description="Disordered" evidence="1">
    <location>
        <begin position="84"/>
        <end position="104"/>
    </location>
</feature>
<dbReference type="PANTHER" id="PTHR31964">
    <property type="entry name" value="ADENINE NUCLEOTIDE ALPHA HYDROLASES-LIKE SUPERFAMILY PROTEIN"/>
    <property type="match status" value="1"/>
</dbReference>
<feature type="domain" description="UspA" evidence="2">
    <location>
        <begin position="137"/>
        <end position="236"/>
    </location>
</feature>
<dbReference type="Gene3D" id="3.30.1360.230">
    <property type="entry name" value="Sufu, C-terminal domain"/>
    <property type="match status" value="1"/>
</dbReference>
<protein>
    <submittedName>
        <fullName evidence="4">Usp domain-containing protein</fullName>
    </submittedName>
</protein>
<evidence type="ECO:0000313" key="4">
    <source>
        <dbReference type="WBParaSite" id="snap_masked-unitig_30028-processed-gene-0.0-mRNA-1"/>
    </source>
</evidence>
<dbReference type="CDD" id="cd23659">
    <property type="entry name" value="USP_At3g01520-like"/>
    <property type="match status" value="1"/>
</dbReference>
<dbReference type="AlphaFoldDB" id="A0A1I8JN84"/>
<dbReference type="InterPro" id="IPR038489">
    <property type="entry name" value="SUFU_C_sf"/>
</dbReference>
<dbReference type="InterPro" id="IPR006015">
    <property type="entry name" value="Universal_stress_UspA"/>
</dbReference>
<keyword evidence="3" id="KW-1185">Reference proteome</keyword>
<organism evidence="3 4">
    <name type="scientific">Macrostomum lignano</name>
    <dbReference type="NCBI Taxonomy" id="282301"/>
    <lineage>
        <taxon>Eukaryota</taxon>
        <taxon>Metazoa</taxon>
        <taxon>Spiralia</taxon>
        <taxon>Lophotrochozoa</taxon>
        <taxon>Platyhelminthes</taxon>
        <taxon>Rhabditophora</taxon>
        <taxon>Macrostomorpha</taxon>
        <taxon>Macrostomida</taxon>
        <taxon>Macrostomidae</taxon>
        <taxon>Macrostomum</taxon>
    </lineage>
</organism>
<proteinExistence type="predicted"/>
<dbReference type="Proteomes" id="UP000095280">
    <property type="component" value="Unplaced"/>
</dbReference>
<evidence type="ECO:0000256" key="1">
    <source>
        <dbReference type="SAM" id="MobiDB-lite"/>
    </source>
</evidence>
<name>A0A1I8JN84_9PLAT</name>
<dbReference type="InterPro" id="IPR014729">
    <property type="entry name" value="Rossmann-like_a/b/a_fold"/>
</dbReference>
<dbReference type="SUPFAM" id="SSF52402">
    <property type="entry name" value="Adenine nucleotide alpha hydrolases-like"/>
    <property type="match status" value="1"/>
</dbReference>
<dbReference type="PRINTS" id="PR01438">
    <property type="entry name" value="UNVRSLSTRESS"/>
</dbReference>
<dbReference type="InterPro" id="IPR006016">
    <property type="entry name" value="UspA"/>
</dbReference>
<dbReference type="WBParaSite" id="snap_masked-unitig_30028-processed-gene-0.0-mRNA-1">
    <property type="protein sequence ID" value="snap_masked-unitig_30028-processed-gene-0.0-mRNA-1"/>
    <property type="gene ID" value="snap_masked-unitig_30028-processed-gene-0.0"/>
</dbReference>